<organism evidence="1">
    <name type="scientific">marine sediment metagenome</name>
    <dbReference type="NCBI Taxonomy" id="412755"/>
    <lineage>
        <taxon>unclassified sequences</taxon>
        <taxon>metagenomes</taxon>
        <taxon>ecological metagenomes</taxon>
    </lineage>
</organism>
<gene>
    <name evidence="1" type="ORF">LCGC14_2564270</name>
</gene>
<dbReference type="EMBL" id="LAZR01042410">
    <property type="protein sequence ID" value="KKL09598.1"/>
    <property type="molecule type" value="Genomic_DNA"/>
</dbReference>
<protein>
    <recommendedName>
        <fullName evidence="2">DUF2493 domain-containing protein</fullName>
    </recommendedName>
</protein>
<evidence type="ECO:0000313" key="1">
    <source>
        <dbReference type="EMBL" id="KKL09598.1"/>
    </source>
</evidence>
<accession>A0A0F9DC05</accession>
<evidence type="ECO:0008006" key="2">
    <source>
        <dbReference type="Google" id="ProtNLM"/>
    </source>
</evidence>
<sequence>EVIREEIVKLNPSVIIEGGARGADKIAREIAIELEIDVMEYPAEWDKYGEGAGPIRNQQMLDEAYPNLVLAFPLPDSRGTWDMIRRARAAGIEVKIIENSP</sequence>
<feature type="non-terminal residue" evidence="1">
    <location>
        <position position="1"/>
    </location>
</feature>
<name>A0A0F9DC05_9ZZZZ</name>
<reference evidence="1" key="1">
    <citation type="journal article" date="2015" name="Nature">
        <title>Complex archaea that bridge the gap between prokaryotes and eukaryotes.</title>
        <authorList>
            <person name="Spang A."/>
            <person name="Saw J.H."/>
            <person name="Jorgensen S.L."/>
            <person name="Zaremba-Niedzwiedzka K."/>
            <person name="Martijn J."/>
            <person name="Lind A.E."/>
            <person name="van Eijk R."/>
            <person name="Schleper C."/>
            <person name="Guy L."/>
            <person name="Ettema T.J."/>
        </authorList>
    </citation>
    <scope>NUCLEOTIDE SEQUENCE</scope>
</reference>
<comment type="caution">
    <text evidence="1">The sequence shown here is derived from an EMBL/GenBank/DDBJ whole genome shotgun (WGS) entry which is preliminary data.</text>
</comment>
<proteinExistence type="predicted"/>
<dbReference type="AlphaFoldDB" id="A0A0F9DC05"/>